<dbReference type="InterPro" id="IPR000980">
    <property type="entry name" value="SH2"/>
</dbReference>
<keyword evidence="21" id="KW-1185">Reference proteome</keyword>
<evidence type="ECO:0000256" key="12">
    <source>
        <dbReference type="ARBA" id="ARBA00051245"/>
    </source>
</evidence>
<dbReference type="PRINTS" id="PR00109">
    <property type="entry name" value="TYRKINASE"/>
</dbReference>
<comment type="caution">
    <text evidence="20">The sequence shown here is derived from an EMBL/GenBank/DDBJ whole genome shotgun (WGS) entry which is preliminary data.</text>
</comment>
<evidence type="ECO:0000256" key="3">
    <source>
        <dbReference type="ARBA" id="ARBA00022475"/>
    </source>
</evidence>
<comment type="subcellular location">
    <subcellularLocation>
        <location evidence="1">Cell membrane</location>
        <topology evidence="1">Peripheral membrane protein</topology>
    </subcellularLocation>
    <subcellularLocation>
        <location evidence="2">Cytoplasm</location>
    </subcellularLocation>
</comment>
<dbReference type="InterPro" id="IPR000719">
    <property type="entry name" value="Prot_kinase_dom"/>
</dbReference>
<dbReference type="InterPro" id="IPR050198">
    <property type="entry name" value="Non-receptor_tyrosine_kinases"/>
</dbReference>
<evidence type="ECO:0000256" key="17">
    <source>
        <dbReference type="SAM" id="MobiDB-lite"/>
    </source>
</evidence>
<feature type="binding site" evidence="15">
    <location>
        <position position="308"/>
    </location>
    <ligand>
        <name>ATP</name>
        <dbReference type="ChEBI" id="CHEBI:30616"/>
    </ligand>
</feature>
<dbReference type="OrthoDB" id="546826at2759"/>
<keyword evidence="10" id="KW-0472">Membrane</keyword>
<dbReference type="GO" id="GO:0005737">
    <property type="term" value="C:cytoplasm"/>
    <property type="evidence" value="ECO:0007669"/>
    <property type="project" value="UniProtKB-SubCell"/>
</dbReference>
<evidence type="ECO:0000259" key="18">
    <source>
        <dbReference type="PROSITE" id="PS50001"/>
    </source>
</evidence>
<evidence type="ECO:0000256" key="15">
    <source>
        <dbReference type="PROSITE-ProRule" id="PRU10141"/>
    </source>
</evidence>
<keyword evidence="3" id="KW-1003">Cell membrane</keyword>
<dbReference type="PROSITE" id="PS50011">
    <property type="entry name" value="PROTEIN_KINASE_DOM"/>
    <property type="match status" value="1"/>
</dbReference>
<evidence type="ECO:0000313" key="20">
    <source>
        <dbReference type="EMBL" id="TKR77044.1"/>
    </source>
</evidence>
<keyword evidence="4" id="KW-0963">Cytoplasm</keyword>
<dbReference type="InterPro" id="IPR017441">
    <property type="entry name" value="Protein_kinase_ATP_BS"/>
</dbReference>
<dbReference type="Gene3D" id="1.10.510.10">
    <property type="entry name" value="Transferase(Phosphotransferase) domain 1"/>
    <property type="match status" value="1"/>
</dbReference>
<accession>A0A4U5N423</accession>
<dbReference type="InterPro" id="IPR001245">
    <property type="entry name" value="Ser-Thr/Tyr_kinase_cat_dom"/>
</dbReference>
<evidence type="ECO:0000259" key="19">
    <source>
        <dbReference type="PROSITE" id="PS50011"/>
    </source>
</evidence>
<evidence type="ECO:0000256" key="16">
    <source>
        <dbReference type="RuleBase" id="RU362096"/>
    </source>
</evidence>
<feature type="compositionally biased region" description="Basic and acidic residues" evidence="17">
    <location>
        <begin position="593"/>
        <end position="604"/>
    </location>
</feature>
<keyword evidence="5 16" id="KW-0808">Transferase</keyword>
<dbReference type="SMART" id="SM00252">
    <property type="entry name" value="SH2"/>
    <property type="match status" value="1"/>
</dbReference>
<evidence type="ECO:0000256" key="9">
    <source>
        <dbReference type="ARBA" id="ARBA00022999"/>
    </source>
</evidence>
<feature type="domain" description="Protein kinase" evidence="19">
    <location>
        <begin position="275"/>
        <end position="532"/>
    </location>
</feature>
<dbReference type="EC" id="2.7.10.2" evidence="16"/>
<dbReference type="AlphaFoldDB" id="A0A4U5N423"/>
<evidence type="ECO:0000256" key="4">
    <source>
        <dbReference type="ARBA" id="ARBA00022490"/>
    </source>
</evidence>
<dbReference type="PROSITE" id="PS50001">
    <property type="entry name" value="SH2"/>
    <property type="match status" value="1"/>
</dbReference>
<dbReference type="InterPro" id="IPR011009">
    <property type="entry name" value="Kinase-like_dom_sf"/>
</dbReference>
<dbReference type="GO" id="GO:0005524">
    <property type="term" value="F:ATP binding"/>
    <property type="evidence" value="ECO:0007669"/>
    <property type="project" value="UniProtKB-UniRule"/>
</dbReference>
<evidence type="ECO:0000256" key="10">
    <source>
        <dbReference type="ARBA" id="ARBA00023136"/>
    </source>
</evidence>
<dbReference type="GO" id="GO:0005886">
    <property type="term" value="C:plasma membrane"/>
    <property type="evidence" value="ECO:0007669"/>
    <property type="project" value="UniProtKB-SubCell"/>
</dbReference>
<gene>
    <name evidence="20" type="ORF">L596_018092</name>
</gene>
<dbReference type="SUPFAM" id="SSF56112">
    <property type="entry name" value="Protein kinase-like (PK-like)"/>
    <property type="match status" value="1"/>
</dbReference>
<protein>
    <recommendedName>
        <fullName evidence="16">Tyrosine-protein kinase</fullName>
        <ecNumber evidence="16">2.7.10.2</ecNumber>
    </recommendedName>
</protein>
<evidence type="ECO:0000256" key="5">
    <source>
        <dbReference type="ARBA" id="ARBA00022679"/>
    </source>
</evidence>
<evidence type="ECO:0000313" key="21">
    <source>
        <dbReference type="Proteomes" id="UP000298663"/>
    </source>
</evidence>
<evidence type="ECO:0000256" key="6">
    <source>
        <dbReference type="ARBA" id="ARBA00022741"/>
    </source>
</evidence>
<keyword evidence="8 15" id="KW-0067">ATP-binding</keyword>
<evidence type="ECO:0000256" key="11">
    <source>
        <dbReference type="ARBA" id="ARBA00023137"/>
    </source>
</evidence>
<dbReference type="Pfam" id="PF07714">
    <property type="entry name" value="PK_Tyr_Ser-Thr"/>
    <property type="match status" value="1"/>
</dbReference>
<evidence type="ECO:0000256" key="14">
    <source>
        <dbReference type="PROSITE-ProRule" id="PRU00191"/>
    </source>
</evidence>
<name>A0A4U5N423_STECR</name>
<dbReference type="PROSITE" id="PS00109">
    <property type="entry name" value="PROTEIN_KINASE_TYR"/>
    <property type="match status" value="1"/>
</dbReference>
<evidence type="ECO:0000256" key="7">
    <source>
        <dbReference type="ARBA" id="ARBA00022777"/>
    </source>
</evidence>
<evidence type="ECO:0000256" key="1">
    <source>
        <dbReference type="ARBA" id="ARBA00004202"/>
    </source>
</evidence>
<feature type="region of interest" description="Disordered" evidence="17">
    <location>
        <begin position="563"/>
        <end position="625"/>
    </location>
</feature>
<dbReference type="FunFam" id="1.10.510.10:FF:001408">
    <property type="entry name" value="Tyrosine-protein kinase"/>
    <property type="match status" value="1"/>
</dbReference>
<proteinExistence type="inferred from homology"/>
<dbReference type="InterPro" id="IPR036860">
    <property type="entry name" value="SH2_dom_sf"/>
</dbReference>
<organism evidence="20 21">
    <name type="scientific">Steinernema carpocapsae</name>
    <name type="common">Entomopathogenic nematode</name>
    <dbReference type="NCBI Taxonomy" id="34508"/>
    <lineage>
        <taxon>Eukaryota</taxon>
        <taxon>Metazoa</taxon>
        <taxon>Ecdysozoa</taxon>
        <taxon>Nematoda</taxon>
        <taxon>Chromadorea</taxon>
        <taxon>Rhabditida</taxon>
        <taxon>Tylenchina</taxon>
        <taxon>Panagrolaimomorpha</taxon>
        <taxon>Strongyloidoidea</taxon>
        <taxon>Steinernematidae</taxon>
        <taxon>Steinernema</taxon>
    </lineage>
</organism>
<dbReference type="PROSITE" id="PS00107">
    <property type="entry name" value="PROTEIN_KINASE_ATP"/>
    <property type="match status" value="1"/>
</dbReference>
<dbReference type="SMART" id="SM00219">
    <property type="entry name" value="TyrKc"/>
    <property type="match status" value="1"/>
</dbReference>
<dbReference type="Gene3D" id="3.30.505.10">
    <property type="entry name" value="SH2 domain"/>
    <property type="match status" value="1"/>
</dbReference>
<keyword evidence="11 16" id="KW-0829">Tyrosine-protein kinase</keyword>
<dbReference type="PANTHER" id="PTHR24418">
    <property type="entry name" value="TYROSINE-PROTEIN KINASE"/>
    <property type="match status" value="1"/>
</dbReference>
<dbReference type="CDD" id="cd10361">
    <property type="entry name" value="SH2_Fps_family"/>
    <property type="match status" value="1"/>
</dbReference>
<reference evidence="20 21" key="1">
    <citation type="journal article" date="2015" name="Genome Biol.">
        <title>Comparative genomics of Steinernema reveals deeply conserved gene regulatory networks.</title>
        <authorList>
            <person name="Dillman A.R."/>
            <person name="Macchietto M."/>
            <person name="Porter C.F."/>
            <person name="Rogers A."/>
            <person name="Williams B."/>
            <person name="Antoshechkin I."/>
            <person name="Lee M.M."/>
            <person name="Goodwin Z."/>
            <person name="Lu X."/>
            <person name="Lewis E.E."/>
            <person name="Goodrich-Blair H."/>
            <person name="Stock S.P."/>
            <person name="Adams B.J."/>
            <person name="Sternberg P.W."/>
            <person name="Mortazavi A."/>
        </authorList>
    </citation>
    <scope>NUCLEOTIDE SEQUENCE [LARGE SCALE GENOMIC DNA]</scope>
    <source>
        <strain evidence="20 21">ALL</strain>
    </source>
</reference>
<dbReference type="SUPFAM" id="SSF55550">
    <property type="entry name" value="SH2 domain"/>
    <property type="match status" value="1"/>
</dbReference>
<feature type="domain" description="SH2" evidence="18">
    <location>
        <begin position="168"/>
        <end position="263"/>
    </location>
</feature>
<dbReference type="CDD" id="cd00192">
    <property type="entry name" value="PTKc"/>
    <property type="match status" value="1"/>
</dbReference>
<sequence>MTSKTNCRKFVRRRSYRRHPATHRFSKYFENVHLYGKDDACSNAAYDAPFVATPTQNARRNPRRAFCATADAASQRSIRGHPRRTTQGNARFFEFRRCRTTHHSWHANAAARRTTHHSKTRNKNVPSVVAAPSKISSEGSCESKLSNESVSGSLTDNEMVKELKTRQWYHGLMPRKEIEEHLIKDGDFLVRKTEIEKENGELQPRYVVSLLHQGRYRHIVLKFADGMWFIGSIQKPKLSELIDFHLCTRAPVQEDGAILVKAVLRQDYYIFHEDVMQKKKLGSGTFGDVYAGVLTRRNGETIDVAIKKLKGKMTKEQRLEFVMEAKLMHLCEHPNIVRMIGIAPQEEPLMLILELAPGGSLLVKLKKDQSVTNDTLARYTLDACRGMCYLSSKNIIHRDIAARNCLLGKKDDVKLSDFGLSIANKRVMKVDRLRKMPIKWLSPETLRDGIFSIKSDVWSFGILIWEIFSRCKTDPFPGLSNNAAKKKILSYSQPMYPPDRTPAAFSKALEECFVQEPNKRPDFDGLMKIMTSGASKARANGASNSKESSISTTTKYASKAKAIVPSTSTVPPSPTTTKKSLPQANKKIPPKPNENKSNKPKENGTSKPKAKVNGGNSMYIMNRYQ</sequence>
<feature type="compositionally biased region" description="Low complexity" evidence="17">
    <location>
        <begin position="564"/>
        <end position="580"/>
    </location>
</feature>
<dbReference type="InterPro" id="IPR020635">
    <property type="entry name" value="Tyr_kinase_cat_dom"/>
</dbReference>
<evidence type="ECO:0000256" key="13">
    <source>
        <dbReference type="ARBA" id="ARBA00061333"/>
    </source>
</evidence>
<dbReference type="FunFam" id="3.30.200.20:FF:000194">
    <property type="entry name" value="protein-tyrosine kinase 2-beta isoform X1"/>
    <property type="match status" value="1"/>
</dbReference>
<dbReference type="Proteomes" id="UP000298663">
    <property type="component" value="Unassembled WGS sequence"/>
</dbReference>
<dbReference type="EMBL" id="AZBU02000005">
    <property type="protein sequence ID" value="TKR77044.1"/>
    <property type="molecule type" value="Genomic_DNA"/>
</dbReference>
<keyword evidence="9 14" id="KW-0727">SH2 domain</keyword>
<dbReference type="GO" id="GO:0004715">
    <property type="term" value="F:non-membrane spanning protein tyrosine kinase activity"/>
    <property type="evidence" value="ECO:0007669"/>
    <property type="project" value="UniProtKB-EC"/>
</dbReference>
<dbReference type="InterPro" id="IPR035849">
    <property type="entry name" value="Fes/Fps/Fer_SH2"/>
</dbReference>
<dbReference type="InterPro" id="IPR008266">
    <property type="entry name" value="Tyr_kinase_AS"/>
</dbReference>
<evidence type="ECO:0000256" key="2">
    <source>
        <dbReference type="ARBA" id="ARBA00004496"/>
    </source>
</evidence>
<dbReference type="Pfam" id="PF00017">
    <property type="entry name" value="SH2"/>
    <property type="match status" value="1"/>
</dbReference>
<dbReference type="Gene3D" id="3.30.200.20">
    <property type="entry name" value="Phosphorylase Kinase, domain 1"/>
    <property type="match status" value="1"/>
</dbReference>
<comment type="similarity">
    <text evidence="13">Belongs to the protein kinase superfamily. Tyr protein kinase family. Fes/fps subfamily.</text>
</comment>
<keyword evidence="6 15" id="KW-0547">Nucleotide-binding</keyword>
<evidence type="ECO:0000256" key="8">
    <source>
        <dbReference type="ARBA" id="ARBA00022840"/>
    </source>
</evidence>
<keyword evidence="7 16" id="KW-0418">Kinase</keyword>
<comment type="catalytic activity">
    <reaction evidence="12 16">
        <text>L-tyrosyl-[protein] + ATP = O-phospho-L-tyrosyl-[protein] + ADP + H(+)</text>
        <dbReference type="Rhea" id="RHEA:10596"/>
        <dbReference type="Rhea" id="RHEA-COMP:10136"/>
        <dbReference type="Rhea" id="RHEA-COMP:20101"/>
        <dbReference type="ChEBI" id="CHEBI:15378"/>
        <dbReference type="ChEBI" id="CHEBI:30616"/>
        <dbReference type="ChEBI" id="CHEBI:46858"/>
        <dbReference type="ChEBI" id="CHEBI:61978"/>
        <dbReference type="ChEBI" id="CHEBI:456216"/>
        <dbReference type="EC" id="2.7.10.2"/>
    </reaction>
</comment>
<dbReference type="STRING" id="34508.A0A4U5N423"/>
<reference evidence="20 21" key="2">
    <citation type="journal article" date="2019" name="G3 (Bethesda)">
        <title>Hybrid Assembly of the Genome of the Entomopathogenic Nematode Steinernema carpocapsae Identifies the X-Chromosome.</title>
        <authorList>
            <person name="Serra L."/>
            <person name="Macchietto M."/>
            <person name="Macias-Munoz A."/>
            <person name="McGill C.J."/>
            <person name="Rodriguez I.M."/>
            <person name="Rodriguez B."/>
            <person name="Murad R."/>
            <person name="Mortazavi A."/>
        </authorList>
    </citation>
    <scope>NUCLEOTIDE SEQUENCE [LARGE SCALE GENOMIC DNA]</scope>
    <source>
        <strain evidence="20 21">ALL</strain>
    </source>
</reference>